<keyword evidence="2" id="KW-1185">Reference proteome</keyword>
<organism evidence="1 2">
    <name type="scientific">Pseudovibrio exalbescens</name>
    <dbReference type="NCBI Taxonomy" id="197461"/>
    <lineage>
        <taxon>Bacteria</taxon>
        <taxon>Pseudomonadati</taxon>
        <taxon>Pseudomonadota</taxon>
        <taxon>Alphaproteobacteria</taxon>
        <taxon>Hyphomicrobiales</taxon>
        <taxon>Stappiaceae</taxon>
        <taxon>Pseudovibrio</taxon>
    </lineage>
</organism>
<dbReference type="RefSeq" id="WP_028480049.1">
    <property type="nucleotide sequence ID" value="NZ_LVVZ01000005.1"/>
</dbReference>
<reference evidence="1 2" key="1">
    <citation type="submission" date="2016-03" db="EMBL/GenBank/DDBJ databases">
        <title>Genome sequence of Nesiotobacter sp. nov., a moderately halophilic alphaproteobacterium isolated from the Yellow Sea, China.</title>
        <authorList>
            <person name="Zhang G."/>
            <person name="Zhang R."/>
        </authorList>
    </citation>
    <scope>NUCLEOTIDE SEQUENCE [LARGE SCALE GENOMIC DNA]</scope>
    <source>
        <strain evidence="1 2">WB1-6</strain>
    </source>
</reference>
<sequence>MSGGRTAVAGNCLSRLSGPESTLHENVWARRVADAEDSSFTNAQALPARLATPATAGLFERRRQCRVVVFVLTLGLVGLDPPLGLRVQAATRCLHT</sequence>
<evidence type="ECO:0000313" key="1">
    <source>
        <dbReference type="EMBL" id="OKL45458.1"/>
    </source>
</evidence>
<accession>A0A1U7JL92</accession>
<name>A0A1U7JL92_9HYPH</name>
<dbReference type="Proteomes" id="UP000185783">
    <property type="component" value="Unassembled WGS sequence"/>
</dbReference>
<dbReference type="EMBL" id="LVVZ01000005">
    <property type="protein sequence ID" value="OKL45458.1"/>
    <property type="molecule type" value="Genomic_DNA"/>
</dbReference>
<protein>
    <submittedName>
        <fullName evidence="1">Uncharacterized protein</fullName>
    </submittedName>
</protein>
<comment type="caution">
    <text evidence="1">The sequence shown here is derived from an EMBL/GenBank/DDBJ whole genome shotgun (WGS) entry which is preliminary data.</text>
</comment>
<evidence type="ECO:0000313" key="2">
    <source>
        <dbReference type="Proteomes" id="UP000185783"/>
    </source>
</evidence>
<proteinExistence type="predicted"/>
<gene>
    <name evidence="1" type="ORF">A3843_03820</name>
</gene>
<dbReference type="AlphaFoldDB" id="A0A1U7JL92"/>